<reference evidence="2" key="1">
    <citation type="journal article" date="2019" name="Int. J. Syst. Evol. Microbiol.">
        <title>The Global Catalogue of Microorganisms (GCM) 10K type strain sequencing project: providing services to taxonomists for standard genome sequencing and annotation.</title>
        <authorList>
            <consortium name="The Broad Institute Genomics Platform"/>
            <consortium name="The Broad Institute Genome Sequencing Center for Infectious Disease"/>
            <person name="Wu L."/>
            <person name="Ma J."/>
        </authorList>
    </citation>
    <scope>NUCLEOTIDE SEQUENCE [LARGE SCALE GENOMIC DNA]</scope>
    <source>
        <strain evidence="2">CCUG 57942</strain>
    </source>
</reference>
<dbReference type="RefSeq" id="WP_377087812.1">
    <property type="nucleotide sequence ID" value="NZ_JBHSJL010000014.1"/>
</dbReference>
<proteinExistence type="predicted"/>
<dbReference type="InterPro" id="IPR036583">
    <property type="entry name" value="23S_rRNA_IVS_sf"/>
</dbReference>
<keyword evidence="2" id="KW-1185">Reference proteome</keyword>
<dbReference type="EMBL" id="JBHUJB010000083">
    <property type="protein sequence ID" value="MFD2160609.1"/>
    <property type="molecule type" value="Genomic_DNA"/>
</dbReference>
<dbReference type="CDD" id="cd16377">
    <property type="entry name" value="23S_rRNA_IVP_like"/>
    <property type="match status" value="1"/>
</dbReference>
<dbReference type="InterPro" id="IPR012657">
    <property type="entry name" value="23S_rRNA-intervening_sequence"/>
</dbReference>
<gene>
    <name evidence="1" type="ORF">ACFSW8_17015</name>
</gene>
<dbReference type="PANTHER" id="PTHR38471">
    <property type="entry name" value="FOUR HELIX BUNDLE PROTEIN"/>
    <property type="match status" value="1"/>
</dbReference>
<evidence type="ECO:0000313" key="1">
    <source>
        <dbReference type="EMBL" id="MFD2160609.1"/>
    </source>
</evidence>
<comment type="caution">
    <text evidence="1">The sequence shown here is derived from an EMBL/GenBank/DDBJ whole genome shotgun (WGS) entry which is preliminary data.</text>
</comment>
<dbReference type="Pfam" id="PF05635">
    <property type="entry name" value="23S_rRNA_IVP"/>
    <property type="match status" value="1"/>
</dbReference>
<dbReference type="SUPFAM" id="SSF158446">
    <property type="entry name" value="IVS-encoded protein-like"/>
    <property type="match status" value="1"/>
</dbReference>
<protein>
    <submittedName>
        <fullName evidence="1">Four helix bundle protein</fullName>
    </submittedName>
</protein>
<accession>A0ABW4ZF09</accession>
<evidence type="ECO:0000313" key="2">
    <source>
        <dbReference type="Proteomes" id="UP001597389"/>
    </source>
</evidence>
<organism evidence="1 2">
    <name type="scientific">Rubritalea tangerina</name>
    <dbReference type="NCBI Taxonomy" id="430798"/>
    <lineage>
        <taxon>Bacteria</taxon>
        <taxon>Pseudomonadati</taxon>
        <taxon>Verrucomicrobiota</taxon>
        <taxon>Verrucomicrobiia</taxon>
        <taxon>Verrucomicrobiales</taxon>
        <taxon>Rubritaleaceae</taxon>
        <taxon>Rubritalea</taxon>
    </lineage>
</organism>
<dbReference type="Gene3D" id="1.20.1440.60">
    <property type="entry name" value="23S rRNA-intervening sequence"/>
    <property type="match status" value="1"/>
</dbReference>
<dbReference type="PANTHER" id="PTHR38471:SF2">
    <property type="entry name" value="FOUR HELIX BUNDLE PROTEIN"/>
    <property type="match status" value="1"/>
</dbReference>
<sequence>MSFHSINDLEIYREAMSLGEEIWLLVSKWGYFEKDALGKQLTRSVDSIAANISEGYGRYHYKENQKFCYYSRGSLLETQTWIEKAVHRNLIEAEKGRELYSQLERLKKRLNTYIKSIGSEL</sequence>
<dbReference type="NCBIfam" id="TIGR02436">
    <property type="entry name" value="four helix bundle protein"/>
    <property type="match status" value="1"/>
</dbReference>
<dbReference type="Proteomes" id="UP001597389">
    <property type="component" value="Unassembled WGS sequence"/>
</dbReference>
<name>A0ABW4ZF09_9BACT</name>